<sequence length="260" mass="29417">MMNSDSLPLIALDFDGVICDSAVETALSGWQVAHQLWPELPATLSKPLLAAFRQVRPVMETGFESILILRALVDGVAVQTLINSFSNNMDRVMQQYQLSPSLLKNQFAEVRDDWIACDFSGWVEKNPLYPTIKQIMQQIPTSQLVIITTKQERFVSAILSANEITVPEDQIYGMDRQLSKASVLRMLQNHYTGQILFVEDRLPTLCNIITTPELEQIQLWLATWGYNTELDQQTALASPRIELLGLEAFSDWPRQYGLNA</sequence>
<dbReference type="KEGG" id="mec:Q7C_1951"/>
<dbReference type="eggNOG" id="COG0546">
    <property type="taxonomic scope" value="Bacteria"/>
</dbReference>
<dbReference type="EMBL" id="CP003380">
    <property type="protein sequence ID" value="AFJ03092.1"/>
    <property type="molecule type" value="Genomic_DNA"/>
</dbReference>
<gene>
    <name evidence="1" type="ordered locus">Q7C_1951</name>
</gene>
<dbReference type="STRING" id="754477.Q7C_1951"/>
<name>I1YJJ9_METFJ</name>
<dbReference type="InterPro" id="IPR023214">
    <property type="entry name" value="HAD_sf"/>
</dbReference>
<dbReference type="Proteomes" id="UP000009145">
    <property type="component" value="Chromosome"/>
</dbReference>
<organism evidence="1 2">
    <name type="scientific">Methylophaga frappieri (strain ATCC BAA-2434 / DSM 25690 / JAM7)</name>
    <dbReference type="NCBI Taxonomy" id="754477"/>
    <lineage>
        <taxon>Bacteria</taxon>
        <taxon>Pseudomonadati</taxon>
        <taxon>Pseudomonadota</taxon>
        <taxon>Gammaproteobacteria</taxon>
        <taxon>Thiotrichales</taxon>
        <taxon>Piscirickettsiaceae</taxon>
        <taxon>Methylophaga</taxon>
    </lineage>
</organism>
<dbReference type="AlphaFoldDB" id="I1YJJ9"/>
<dbReference type="Gene3D" id="1.10.150.240">
    <property type="entry name" value="Putative phosphatase, domain 2"/>
    <property type="match status" value="1"/>
</dbReference>
<dbReference type="InterPro" id="IPR036412">
    <property type="entry name" value="HAD-like_sf"/>
</dbReference>
<keyword evidence="2" id="KW-1185">Reference proteome</keyword>
<protein>
    <submittedName>
        <fullName evidence="1">Uncharacterized protein</fullName>
    </submittedName>
</protein>
<reference evidence="1 2" key="1">
    <citation type="journal article" date="2012" name="J. Bacteriol.">
        <title>Complete genome sequences of Methylophaga sp. strain JAM1 and Methylophaga sp. strain JAM7.</title>
        <authorList>
            <person name="Villeneuve C."/>
            <person name="Martineau C."/>
            <person name="Mauffrey F."/>
            <person name="Villemur R."/>
        </authorList>
    </citation>
    <scope>NUCLEOTIDE SEQUENCE [LARGE SCALE GENOMIC DNA]</scope>
    <source>
        <strain evidence="1 2">JAM7</strain>
    </source>
</reference>
<dbReference type="RefSeq" id="WP_014704511.1">
    <property type="nucleotide sequence ID" value="NC_017856.1"/>
</dbReference>
<dbReference type="PATRIC" id="fig|754477.3.peg.1921"/>
<evidence type="ECO:0000313" key="1">
    <source>
        <dbReference type="EMBL" id="AFJ03092.1"/>
    </source>
</evidence>
<dbReference type="Gene3D" id="3.40.50.1000">
    <property type="entry name" value="HAD superfamily/HAD-like"/>
    <property type="match status" value="1"/>
</dbReference>
<dbReference type="SUPFAM" id="SSF56784">
    <property type="entry name" value="HAD-like"/>
    <property type="match status" value="1"/>
</dbReference>
<dbReference type="HOGENOM" id="CLU_072689_1_0_6"/>
<dbReference type="InterPro" id="IPR023198">
    <property type="entry name" value="PGP-like_dom2"/>
</dbReference>
<proteinExistence type="predicted"/>
<accession>I1YJJ9</accession>
<evidence type="ECO:0000313" key="2">
    <source>
        <dbReference type="Proteomes" id="UP000009145"/>
    </source>
</evidence>